<dbReference type="InterPro" id="IPR029036">
    <property type="entry name" value="P5CR_dimer"/>
</dbReference>
<proteinExistence type="inferred from homology"/>
<dbReference type="SUPFAM" id="SSF51735">
    <property type="entry name" value="NAD(P)-binding Rossmann-fold domains"/>
    <property type="match status" value="1"/>
</dbReference>
<comment type="function">
    <text evidence="4">Catalyzes the reduction of 1-pyrroline-5-carboxylate (PCA) to L-proline.</text>
</comment>
<evidence type="ECO:0000259" key="6">
    <source>
        <dbReference type="Pfam" id="PF03807"/>
    </source>
</evidence>
<dbReference type="EC" id="1.5.1.2" evidence="4 5"/>
<comment type="catalytic activity">
    <reaction evidence="4">
        <text>L-proline + NAD(+) = (S)-1-pyrroline-5-carboxylate + NADH + 2 H(+)</text>
        <dbReference type="Rhea" id="RHEA:14105"/>
        <dbReference type="ChEBI" id="CHEBI:15378"/>
        <dbReference type="ChEBI" id="CHEBI:17388"/>
        <dbReference type="ChEBI" id="CHEBI:57540"/>
        <dbReference type="ChEBI" id="CHEBI:57945"/>
        <dbReference type="ChEBI" id="CHEBI:60039"/>
        <dbReference type="EC" id="1.5.1.2"/>
    </reaction>
</comment>
<dbReference type="InterPro" id="IPR000304">
    <property type="entry name" value="Pyrroline-COOH_reductase"/>
</dbReference>
<dbReference type="NCBIfam" id="TIGR00112">
    <property type="entry name" value="proC"/>
    <property type="match status" value="1"/>
</dbReference>
<dbReference type="Gene3D" id="1.10.3730.10">
    <property type="entry name" value="ProC C-terminal domain-like"/>
    <property type="match status" value="1"/>
</dbReference>
<dbReference type="EMBL" id="BAABKK010000012">
    <property type="protein sequence ID" value="GAA5194562.1"/>
    <property type="molecule type" value="Genomic_DNA"/>
</dbReference>
<reference evidence="9" key="1">
    <citation type="journal article" date="2019" name="Int. J. Syst. Evol. Microbiol.">
        <title>The Global Catalogue of Microorganisms (GCM) 10K type strain sequencing project: providing services to taxonomists for standard genome sequencing and annotation.</title>
        <authorList>
            <consortium name="The Broad Institute Genomics Platform"/>
            <consortium name="The Broad Institute Genome Sequencing Center for Infectious Disease"/>
            <person name="Wu L."/>
            <person name="Ma J."/>
        </authorList>
    </citation>
    <scope>NUCLEOTIDE SEQUENCE [LARGE SCALE GENOMIC DNA]</scope>
    <source>
        <strain evidence="9">JCM 18514</strain>
    </source>
</reference>
<organism evidence="8 9">
    <name type="scientific">Arthrobacter gyeryongensis</name>
    <dbReference type="NCBI Taxonomy" id="1650592"/>
    <lineage>
        <taxon>Bacteria</taxon>
        <taxon>Bacillati</taxon>
        <taxon>Actinomycetota</taxon>
        <taxon>Actinomycetes</taxon>
        <taxon>Micrococcales</taxon>
        <taxon>Micrococcaceae</taxon>
        <taxon>Arthrobacter</taxon>
    </lineage>
</organism>
<evidence type="ECO:0000259" key="7">
    <source>
        <dbReference type="Pfam" id="PF14748"/>
    </source>
</evidence>
<evidence type="ECO:0000256" key="3">
    <source>
        <dbReference type="ARBA" id="ARBA00023002"/>
    </source>
</evidence>
<dbReference type="InterPro" id="IPR028939">
    <property type="entry name" value="P5C_Rdtase_cat_N"/>
</dbReference>
<evidence type="ECO:0000313" key="8">
    <source>
        <dbReference type="EMBL" id="GAA5194562.1"/>
    </source>
</evidence>
<dbReference type="Proteomes" id="UP001500200">
    <property type="component" value="Unassembled WGS sequence"/>
</dbReference>
<dbReference type="PANTHER" id="PTHR11645">
    <property type="entry name" value="PYRROLINE-5-CARBOXYLATE REDUCTASE"/>
    <property type="match status" value="1"/>
</dbReference>
<keyword evidence="9" id="KW-1185">Reference proteome</keyword>
<comment type="subcellular location">
    <subcellularLocation>
        <location evidence="4">Cytoplasm</location>
    </subcellularLocation>
</comment>
<comment type="catalytic activity">
    <reaction evidence="4">
        <text>L-proline + NADP(+) = (S)-1-pyrroline-5-carboxylate + NADPH + 2 H(+)</text>
        <dbReference type="Rhea" id="RHEA:14109"/>
        <dbReference type="ChEBI" id="CHEBI:15378"/>
        <dbReference type="ChEBI" id="CHEBI:17388"/>
        <dbReference type="ChEBI" id="CHEBI:57783"/>
        <dbReference type="ChEBI" id="CHEBI:58349"/>
        <dbReference type="ChEBI" id="CHEBI:60039"/>
        <dbReference type="EC" id="1.5.1.2"/>
    </reaction>
</comment>
<dbReference type="SUPFAM" id="SSF48179">
    <property type="entry name" value="6-phosphogluconate dehydrogenase C-terminal domain-like"/>
    <property type="match status" value="1"/>
</dbReference>
<accession>A0ABP9SDL3</accession>
<dbReference type="InterPro" id="IPR036291">
    <property type="entry name" value="NAD(P)-bd_dom_sf"/>
</dbReference>
<comment type="pathway">
    <text evidence="4">Amino-acid biosynthesis; L-proline biosynthesis; L-proline from L-glutamate 5-semialdehyde: step 1/1.</text>
</comment>
<dbReference type="RefSeq" id="WP_345449437.1">
    <property type="nucleotide sequence ID" value="NZ_BAABKK010000012.1"/>
</dbReference>
<evidence type="ECO:0000256" key="2">
    <source>
        <dbReference type="ARBA" id="ARBA00022857"/>
    </source>
</evidence>
<feature type="domain" description="Pyrroline-5-carboxylate reductase dimerisation" evidence="7">
    <location>
        <begin position="188"/>
        <end position="290"/>
    </location>
</feature>
<dbReference type="Gene3D" id="3.40.50.720">
    <property type="entry name" value="NAD(P)-binding Rossmann-like Domain"/>
    <property type="match status" value="1"/>
</dbReference>
<keyword evidence="3 4" id="KW-0560">Oxidoreductase</keyword>
<dbReference type="Pfam" id="PF14748">
    <property type="entry name" value="P5CR_dimer"/>
    <property type="match status" value="1"/>
</dbReference>
<dbReference type="Pfam" id="PF03807">
    <property type="entry name" value="F420_oxidored"/>
    <property type="match status" value="1"/>
</dbReference>
<keyword evidence="4" id="KW-0641">Proline biosynthesis</keyword>
<dbReference type="PIRSF" id="PIRSF000193">
    <property type="entry name" value="Pyrrol-5-carb_rd"/>
    <property type="match status" value="1"/>
</dbReference>
<protein>
    <recommendedName>
        <fullName evidence="4 5">Pyrroline-5-carboxylate reductase</fullName>
        <shortName evidence="4">P5C reductase</shortName>
        <shortName evidence="4">P5CR</shortName>
        <ecNumber evidence="4 5">1.5.1.2</ecNumber>
    </recommendedName>
    <alternativeName>
        <fullName evidence="4">PCA reductase</fullName>
    </alternativeName>
</protein>
<comment type="similarity">
    <text evidence="1 4">Belongs to the pyrroline-5-carboxylate reductase family.</text>
</comment>
<dbReference type="HAMAP" id="MF_01925">
    <property type="entry name" value="P5C_reductase"/>
    <property type="match status" value="1"/>
</dbReference>
<keyword evidence="4" id="KW-0028">Amino-acid biosynthesis</keyword>
<evidence type="ECO:0000313" key="9">
    <source>
        <dbReference type="Proteomes" id="UP001500200"/>
    </source>
</evidence>
<evidence type="ECO:0000256" key="4">
    <source>
        <dbReference type="HAMAP-Rule" id="MF_01925"/>
    </source>
</evidence>
<dbReference type="InterPro" id="IPR008927">
    <property type="entry name" value="6-PGluconate_DH-like_C_sf"/>
</dbReference>
<gene>
    <name evidence="8" type="primary">proC_2</name>
    <name evidence="4" type="synonym">proC</name>
    <name evidence="8" type="ORF">GCM10023346_22320</name>
</gene>
<keyword evidence="2 4" id="KW-0521">NADP</keyword>
<evidence type="ECO:0000256" key="1">
    <source>
        <dbReference type="ARBA" id="ARBA00005525"/>
    </source>
</evidence>
<name>A0ABP9SDL3_9MICC</name>
<feature type="domain" description="Pyrroline-5-carboxylate reductase catalytic N-terminal" evidence="6">
    <location>
        <begin position="24"/>
        <end position="124"/>
    </location>
</feature>
<keyword evidence="4" id="KW-0963">Cytoplasm</keyword>
<comment type="caution">
    <text evidence="8">The sequence shown here is derived from an EMBL/GenBank/DDBJ whole genome shotgun (WGS) entry which is preliminary data.</text>
</comment>
<sequence length="297" mass="30432">MPSTYSASYEPAKEVPSVIELPSVAVLGAGAIGKSLLKGLTKPGVAVNGSIYATCSSASRAAELASLSQVTVTAVEDHPSVNKDAVFESDLVVLAVNPEGVPALIADVSTSFRPGALVVSVAAGVTLARLKKMLPDSVTVVRALPNMGGEVGCGVTGVATNDSCTQEDLKIASDLFGTVGTVVVVGDDQLDEVSSISGSGPGYFYFFVEQLTATGIELGFSPGQARVLAEQTFLGSAALMQSSGQKPEELLRYFTSPQGTSIKAIEQLSAADFKKVLLKATAASIARAREIAAETGE</sequence>
<evidence type="ECO:0000256" key="5">
    <source>
        <dbReference type="NCBIfam" id="TIGR00112"/>
    </source>
</evidence>
<dbReference type="PANTHER" id="PTHR11645:SF0">
    <property type="entry name" value="PYRROLINE-5-CARBOXYLATE REDUCTASE 3"/>
    <property type="match status" value="1"/>
</dbReference>